<reference evidence="1 2" key="1">
    <citation type="submission" date="2018-12" db="EMBL/GenBank/DDBJ databases">
        <authorList>
            <consortium name="Pathogen Informatics"/>
        </authorList>
    </citation>
    <scope>NUCLEOTIDE SEQUENCE [LARGE SCALE GENOMIC DNA]</scope>
    <source>
        <strain evidence="1 2">NCTC11976</strain>
    </source>
</reference>
<gene>
    <name evidence="1" type="ORF">NCTC11976_02078</name>
</gene>
<sequence>MKIYYQTNNKIGFFSKAQDQAIRDQTKVHSLLTGRKDTLDEAYLDQREVSMMIKYSPGARAQEIAQFIDQEGSVVIHPLKDEFKAELRGRIFNNNQNPTPHNPTIIPIIMFAPFLYPNSNFTLTGTLLKRYLSE</sequence>
<dbReference type="Proteomes" id="UP000277577">
    <property type="component" value="Chromosome"/>
</dbReference>
<proteinExistence type="predicted"/>
<evidence type="ECO:0000313" key="2">
    <source>
        <dbReference type="Proteomes" id="UP000277577"/>
    </source>
</evidence>
<dbReference type="EMBL" id="LR134173">
    <property type="protein sequence ID" value="VEB37167.1"/>
    <property type="molecule type" value="Genomic_DNA"/>
</dbReference>
<dbReference type="RefSeq" id="WP_126325178.1">
    <property type="nucleotide sequence ID" value="NZ_LR134173.1"/>
</dbReference>
<evidence type="ECO:0000313" key="1">
    <source>
        <dbReference type="EMBL" id="VEB37167.1"/>
    </source>
</evidence>
<organism evidence="1 2">
    <name type="scientific">Legionella cherrii</name>
    <dbReference type="NCBI Taxonomy" id="28084"/>
    <lineage>
        <taxon>Bacteria</taxon>
        <taxon>Pseudomonadati</taxon>
        <taxon>Pseudomonadota</taxon>
        <taxon>Gammaproteobacteria</taxon>
        <taxon>Legionellales</taxon>
        <taxon>Legionellaceae</taxon>
        <taxon>Legionella</taxon>
    </lineage>
</organism>
<keyword evidence="2" id="KW-1185">Reference proteome</keyword>
<protein>
    <submittedName>
        <fullName evidence="1">Uncharacterized protein</fullName>
    </submittedName>
</protein>
<name>A0ABY6T6Q8_9GAMM</name>
<accession>A0ABY6T6Q8</accession>